<organism evidence="2 3">
    <name type="scientific">Chryseobacterium lacus</name>
    <dbReference type="NCBI Taxonomy" id="2058346"/>
    <lineage>
        <taxon>Bacteria</taxon>
        <taxon>Pseudomonadati</taxon>
        <taxon>Bacteroidota</taxon>
        <taxon>Flavobacteriia</taxon>
        <taxon>Flavobacteriales</taxon>
        <taxon>Weeksellaceae</taxon>
        <taxon>Chryseobacterium group</taxon>
        <taxon>Chryseobacterium</taxon>
    </lineage>
</organism>
<protein>
    <submittedName>
        <fullName evidence="2">GLPGLI family protein</fullName>
    </submittedName>
</protein>
<dbReference type="OrthoDB" id="1440774at2"/>
<evidence type="ECO:0000256" key="1">
    <source>
        <dbReference type="SAM" id="SignalP"/>
    </source>
</evidence>
<comment type="caution">
    <text evidence="2">The sequence shown here is derived from an EMBL/GenBank/DDBJ whole genome shotgun (WGS) entry which is preliminary data.</text>
</comment>
<name>A0A368N043_9FLAO</name>
<feature type="signal peptide" evidence="1">
    <location>
        <begin position="1"/>
        <end position="17"/>
    </location>
</feature>
<proteinExistence type="predicted"/>
<dbReference type="AlphaFoldDB" id="A0A368N043"/>
<dbReference type="InterPro" id="IPR005901">
    <property type="entry name" value="GLPGLI"/>
</dbReference>
<accession>A0A368N043</accession>
<feature type="chain" id="PRO_5016975939" evidence="1">
    <location>
        <begin position="18"/>
        <end position="294"/>
    </location>
</feature>
<keyword evidence="1" id="KW-0732">Signal</keyword>
<gene>
    <name evidence="2" type="ORF">DQ356_04620</name>
</gene>
<evidence type="ECO:0000313" key="2">
    <source>
        <dbReference type="EMBL" id="RCU43453.1"/>
    </source>
</evidence>
<reference evidence="2 3" key="1">
    <citation type="submission" date="2018-07" db="EMBL/GenBank/DDBJ databases">
        <title>Chryseobacterium lacus sp. nov., isolated from lake water.</title>
        <authorList>
            <person name="Li C.-M."/>
        </authorList>
    </citation>
    <scope>NUCLEOTIDE SEQUENCE [LARGE SCALE GENOMIC DNA]</scope>
    <source>
        <strain evidence="2 3">YLOS41</strain>
    </source>
</reference>
<dbReference type="EMBL" id="QPIE01000003">
    <property type="protein sequence ID" value="RCU43453.1"/>
    <property type="molecule type" value="Genomic_DNA"/>
</dbReference>
<keyword evidence="3" id="KW-1185">Reference proteome</keyword>
<dbReference type="Proteomes" id="UP000252172">
    <property type="component" value="Unassembled WGS sequence"/>
</dbReference>
<evidence type="ECO:0000313" key="3">
    <source>
        <dbReference type="Proteomes" id="UP000252172"/>
    </source>
</evidence>
<sequence length="294" mass="33931">MKVFLTLLLCIPMLAFAQVNRFIYEYTFIPNIHEKDSIKKELMVLDIDAKGSVYQSMGKLEADSIMQAEISKMSGRRGGNFNFTSRNNLRNSIGYRVTKDYPEYTIFLHERVGRDRYKISENEKINWKIDPEVKQIGKYKTQKATAEFGGRSWIAWFSQELPFQDGPYKFYGLPGLIVHVEDNTGSHIMALAGNKTLPQAKISDANTEIPILMEKEIPVSEAQFTKVYRDYVKDPAKNMRQMMNNSGSNVSTVIRMRTADGREISDMNEMAKMMEKSVKENEKKNNNRIELNLY</sequence>
<dbReference type="RefSeq" id="WP_114303306.1">
    <property type="nucleotide sequence ID" value="NZ_QPIE01000003.1"/>
</dbReference>
<dbReference type="NCBIfam" id="TIGR01200">
    <property type="entry name" value="GLPGLI"/>
    <property type="match status" value="1"/>
</dbReference>
<dbReference type="Pfam" id="PF09697">
    <property type="entry name" value="Porph_ging"/>
    <property type="match status" value="1"/>
</dbReference>